<evidence type="ECO:0000313" key="2">
    <source>
        <dbReference type="Proteomes" id="UP000308197"/>
    </source>
</evidence>
<organism evidence="1 2">
    <name type="scientific">Polyporus arcularius HHB13444</name>
    <dbReference type="NCBI Taxonomy" id="1314778"/>
    <lineage>
        <taxon>Eukaryota</taxon>
        <taxon>Fungi</taxon>
        <taxon>Dikarya</taxon>
        <taxon>Basidiomycota</taxon>
        <taxon>Agaricomycotina</taxon>
        <taxon>Agaricomycetes</taxon>
        <taxon>Polyporales</taxon>
        <taxon>Polyporaceae</taxon>
        <taxon>Polyporus</taxon>
    </lineage>
</organism>
<accession>A0A5C3NVN5</accession>
<protein>
    <submittedName>
        <fullName evidence="1">Uncharacterized protein</fullName>
    </submittedName>
</protein>
<keyword evidence="2" id="KW-1185">Reference proteome</keyword>
<dbReference type="Proteomes" id="UP000308197">
    <property type="component" value="Unassembled WGS sequence"/>
</dbReference>
<evidence type="ECO:0000313" key="1">
    <source>
        <dbReference type="EMBL" id="TFK81536.1"/>
    </source>
</evidence>
<name>A0A5C3NVN5_9APHY</name>
<sequence>MFTAAYTASSDTELFDSAEAYLTSTSEDERELAMFAIRAFDTTTQRWGDRWPQDVLHRYYQLANCVIQTSLATSFNPYEWERRGWDIEELFPARLVRSLWKDARVSSRLRADLDAGYPRVGDLPEPSLYRLVLASMDQKEPQVIRGFLRSLALLSMHPRTPDPLGVWHDLVWGVGHLGAALDWQAYTSIAAAAGNRFVRVFQEWVADHAEGHGPGCHISARMARDLTSTVDALRLYLLCLARPLAAPDASPPDHDVPTVKLYATAALSIFQRTILTTSLWTTLCEVQSPGILRPYAELVNAVSQLAESLHGASLVTTSLLDDLEQALQGIRVEHGTALEAASLEEGAAAENGFADFLPPTPA</sequence>
<dbReference type="EMBL" id="ML211591">
    <property type="protein sequence ID" value="TFK81536.1"/>
    <property type="molecule type" value="Genomic_DNA"/>
</dbReference>
<dbReference type="InParanoid" id="A0A5C3NVN5"/>
<reference evidence="1 2" key="1">
    <citation type="journal article" date="2019" name="Nat. Ecol. Evol.">
        <title>Megaphylogeny resolves global patterns of mushroom evolution.</title>
        <authorList>
            <person name="Varga T."/>
            <person name="Krizsan K."/>
            <person name="Foldi C."/>
            <person name="Dima B."/>
            <person name="Sanchez-Garcia M."/>
            <person name="Sanchez-Ramirez S."/>
            <person name="Szollosi G.J."/>
            <person name="Szarkandi J.G."/>
            <person name="Papp V."/>
            <person name="Albert L."/>
            <person name="Andreopoulos W."/>
            <person name="Angelini C."/>
            <person name="Antonin V."/>
            <person name="Barry K.W."/>
            <person name="Bougher N.L."/>
            <person name="Buchanan P."/>
            <person name="Buyck B."/>
            <person name="Bense V."/>
            <person name="Catcheside P."/>
            <person name="Chovatia M."/>
            <person name="Cooper J."/>
            <person name="Damon W."/>
            <person name="Desjardin D."/>
            <person name="Finy P."/>
            <person name="Geml J."/>
            <person name="Haridas S."/>
            <person name="Hughes K."/>
            <person name="Justo A."/>
            <person name="Karasinski D."/>
            <person name="Kautmanova I."/>
            <person name="Kiss B."/>
            <person name="Kocsube S."/>
            <person name="Kotiranta H."/>
            <person name="LaButti K.M."/>
            <person name="Lechner B.E."/>
            <person name="Liimatainen K."/>
            <person name="Lipzen A."/>
            <person name="Lukacs Z."/>
            <person name="Mihaltcheva S."/>
            <person name="Morgado L.N."/>
            <person name="Niskanen T."/>
            <person name="Noordeloos M.E."/>
            <person name="Ohm R.A."/>
            <person name="Ortiz-Santana B."/>
            <person name="Ovrebo C."/>
            <person name="Racz N."/>
            <person name="Riley R."/>
            <person name="Savchenko A."/>
            <person name="Shiryaev A."/>
            <person name="Soop K."/>
            <person name="Spirin V."/>
            <person name="Szebenyi C."/>
            <person name="Tomsovsky M."/>
            <person name="Tulloss R.E."/>
            <person name="Uehling J."/>
            <person name="Grigoriev I.V."/>
            <person name="Vagvolgyi C."/>
            <person name="Papp T."/>
            <person name="Martin F.M."/>
            <person name="Miettinen O."/>
            <person name="Hibbett D.S."/>
            <person name="Nagy L.G."/>
        </authorList>
    </citation>
    <scope>NUCLEOTIDE SEQUENCE [LARGE SCALE GENOMIC DNA]</scope>
    <source>
        <strain evidence="1 2">HHB13444</strain>
    </source>
</reference>
<dbReference type="AlphaFoldDB" id="A0A5C3NVN5"/>
<gene>
    <name evidence="1" type="ORF">K466DRAFT_568963</name>
</gene>
<proteinExistence type="predicted"/>